<gene>
    <name evidence="1" type="ORF">B1042B08.41</name>
    <name evidence="2" type="ORF">B1155H11.1</name>
</gene>
<dbReference type="EMBL" id="AP006626">
    <property type="protein sequence ID" value="BAD32114.1"/>
    <property type="molecule type" value="Genomic_DNA"/>
</dbReference>
<reference evidence="1" key="1">
    <citation type="submission" date="2003-10" db="EMBL/GenBank/DDBJ databases">
        <title>Oryza sativa nipponbare(GA3) genomic DNA, chromosome 7, BAC clone:B1042B08.</title>
        <authorList>
            <person name="Sasaki T."/>
            <person name="Matsumoto T."/>
            <person name="Katayose Y."/>
        </authorList>
    </citation>
    <scope>NUCLEOTIDE SEQUENCE</scope>
</reference>
<evidence type="ECO:0000313" key="3">
    <source>
        <dbReference type="Proteomes" id="UP000000763"/>
    </source>
</evidence>
<protein>
    <submittedName>
        <fullName evidence="1">Uncharacterized protein</fullName>
    </submittedName>
</protein>
<dbReference type="AlphaFoldDB" id="Q69IS7"/>
<dbReference type="Proteomes" id="UP000000763">
    <property type="component" value="Chromosome 7"/>
</dbReference>
<evidence type="ECO:0000313" key="2">
    <source>
        <dbReference type="EMBL" id="BAD62539.1"/>
    </source>
</evidence>
<sequence length="58" mass="6538">MRILRNPESCIGSAKKLCQNIMVVVVAHPLGTVDQVDRKYAELAFEQKKTLFTPKYGT</sequence>
<organism evidence="1 3">
    <name type="scientific">Oryza sativa subsp. japonica</name>
    <name type="common">Rice</name>
    <dbReference type="NCBI Taxonomy" id="39947"/>
    <lineage>
        <taxon>Eukaryota</taxon>
        <taxon>Viridiplantae</taxon>
        <taxon>Streptophyta</taxon>
        <taxon>Embryophyta</taxon>
        <taxon>Tracheophyta</taxon>
        <taxon>Spermatophyta</taxon>
        <taxon>Magnoliopsida</taxon>
        <taxon>Liliopsida</taxon>
        <taxon>Poales</taxon>
        <taxon>Poaceae</taxon>
        <taxon>BOP clade</taxon>
        <taxon>Oryzoideae</taxon>
        <taxon>Oryzeae</taxon>
        <taxon>Oryzinae</taxon>
        <taxon>Oryza</taxon>
        <taxon>Oryza sativa</taxon>
    </lineage>
</organism>
<dbReference type="EMBL" id="AP007258">
    <property type="protein sequence ID" value="BAD62539.1"/>
    <property type="molecule type" value="Genomic_DNA"/>
</dbReference>
<reference evidence="3" key="4">
    <citation type="journal article" date="2008" name="Nucleic Acids Res.">
        <title>The rice annotation project database (RAP-DB): 2008 update.</title>
        <authorList>
            <consortium name="The rice annotation project (RAP)"/>
        </authorList>
    </citation>
    <scope>GENOME REANNOTATION</scope>
    <source>
        <strain evidence="3">cv. Nipponbare</strain>
    </source>
</reference>
<reference evidence="2" key="2">
    <citation type="submission" date="2004-09" db="EMBL/GenBank/DDBJ databases">
        <title>Oryza sativa nipponbare(GA3) genomic DNA, chromosome 7, BAC clone:B1155H11.</title>
        <authorList>
            <person name="Sasaki T."/>
            <person name="Matsumoto T."/>
            <person name="Fujisawa M."/>
        </authorList>
    </citation>
    <scope>NUCLEOTIDE SEQUENCE</scope>
</reference>
<name>Q69IS7_ORYSJ</name>
<accession>Q69IS7</accession>
<proteinExistence type="predicted"/>
<reference evidence="3" key="3">
    <citation type="journal article" date="2005" name="Nature">
        <title>The map-based sequence of the rice genome.</title>
        <authorList>
            <consortium name="International rice genome sequencing project (IRGSP)"/>
            <person name="Matsumoto T."/>
            <person name="Wu J."/>
            <person name="Kanamori H."/>
            <person name="Katayose Y."/>
            <person name="Fujisawa M."/>
            <person name="Namiki N."/>
            <person name="Mizuno H."/>
            <person name="Yamamoto K."/>
            <person name="Antonio B.A."/>
            <person name="Baba T."/>
            <person name="Sakata K."/>
            <person name="Nagamura Y."/>
            <person name="Aoki H."/>
            <person name="Arikawa K."/>
            <person name="Arita K."/>
            <person name="Bito T."/>
            <person name="Chiden Y."/>
            <person name="Fujitsuka N."/>
            <person name="Fukunaka R."/>
            <person name="Hamada M."/>
            <person name="Harada C."/>
            <person name="Hayashi A."/>
            <person name="Hijishita S."/>
            <person name="Honda M."/>
            <person name="Hosokawa S."/>
            <person name="Ichikawa Y."/>
            <person name="Idonuma A."/>
            <person name="Iijima M."/>
            <person name="Ikeda M."/>
            <person name="Ikeno M."/>
            <person name="Ito K."/>
            <person name="Ito S."/>
            <person name="Ito T."/>
            <person name="Ito Y."/>
            <person name="Ito Y."/>
            <person name="Iwabuchi A."/>
            <person name="Kamiya K."/>
            <person name="Karasawa W."/>
            <person name="Kurita K."/>
            <person name="Katagiri S."/>
            <person name="Kikuta A."/>
            <person name="Kobayashi H."/>
            <person name="Kobayashi N."/>
            <person name="Machita K."/>
            <person name="Maehara T."/>
            <person name="Masukawa M."/>
            <person name="Mizubayashi T."/>
            <person name="Mukai Y."/>
            <person name="Nagasaki H."/>
            <person name="Nagata Y."/>
            <person name="Naito S."/>
            <person name="Nakashima M."/>
            <person name="Nakama Y."/>
            <person name="Nakamichi Y."/>
            <person name="Nakamura M."/>
            <person name="Meguro A."/>
            <person name="Negishi M."/>
            <person name="Ohta I."/>
            <person name="Ohta T."/>
            <person name="Okamoto M."/>
            <person name="Ono N."/>
            <person name="Saji S."/>
            <person name="Sakaguchi M."/>
            <person name="Sakai K."/>
            <person name="Shibata M."/>
            <person name="Shimokawa T."/>
            <person name="Song J."/>
            <person name="Takazaki Y."/>
            <person name="Terasawa K."/>
            <person name="Tsugane M."/>
            <person name="Tsuji K."/>
            <person name="Ueda S."/>
            <person name="Waki K."/>
            <person name="Yamagata H."/>
            <person name="Yamamoto M."/>
            <person name="Yamamoto S."/>
            <person name="Yamane H."/>
            <person name="Yoshiki S."/>
            <person name="Yoshihara R."/>
            <person name="Yukawa K."/>
            <person name="Zhong H."/>
            <person name="Yano M."/>
            <person name="Yuan Q."/>
            <person name="Ouyang S."/>
            <person name="Liu J."/>
            <person name="Jones K.M."/>
            <person name="Gansberger K."/>
            <person name="Moffat K."/>
            <person name="Hill J."/>
            <person name="Bera J."/>
            <person name="Fadrosh D."/>
            <person name="Jin S."/>
            <person name="Johri S."/>
            <person name="Kim M."/>
            <person name="Overton L."/>
            <person name="Reardon M."/>
            <person name="Tsitrin T."/>
            <person name="Vuong H."/>
            <person name="Weaver B."/>
            <person name="Ciecko A."/>
            <person name="Tallon L."/>
            <person name="Jackson J."/>
            <person name="Pai G."/>
            <person name="Aken S.V."/>
            <person name="Utterback T."/>
            <person name="Reidmuller S."/>
            <person name="Feldblyum T."/>
            <person name="Hsiao J."/>
            <person name="Zismann V."/>
            <person name="Iobst S."/>
            <person name="de Vazeille A.R."/>
            <person name="Buell C.R."/>
            <person name="Ying K."/>
            <person name="Li Y."/>
            <person name="Lu T."/>
            <person name="Huang Y."/>
            <person name="Zhao Q."/>
            <person name="Feng Q."/>
            <person name="Zhang L."/>
            <person name="Zhu J."/>
            <person name="Weng Q."/>
            <person name="Mu J."/>
            <person name="Lu Y."/>
            <person name="Fan D."/>
            <person name="Liu Y."/>
            <person name="Guan J."/>
            <person name="Zhang Y."/>
            <person name="Yu S."/>
            <person name="Liu X."/>
            <person name="Zhang Y."/>
            <person name="Hong G."/>
            <person name="Han B."/>
            <person name="Choisne N."/>
            <person name="Demange N."/>
            <person name="Orjeda G."/>
            <person name="Samain S."/>
            <person name="Cattolico L."/>
            <person name="Pelletier E."/>
            <person name="Couloux A."/>
            <person name="Segurens B."/>
            <person name="Wincker P."/>
            <person name="D'Hont A."/>
            <person name="Scarpelli C."/>
            <person name="Weissenbach J."/>
            <person name="Salanoubat M."/>
            <person name="Quetier F."/>
            <person name="Yu Y."/>
            <person name="Kim H.R."/>
            <person name="Rambo T."/>
            <person name="Currie J."/>
            <person name="Collura K."/>
            <person name="Luo M."/>
            <person name="Yang T."/>
            <person name="Ammiraju J.S.S."/>
            <person name="Engler F."/>
            <person name="Soderlund C."/>
            <person name="Wing R.A."/>
            <person name="Palmer L.E."/>
            <person name="de la Bastide M."/>
            <person name="Spiegel L."/>
            <person name="Nascimento L."/>
            <person name="Zutavern T."/>
            <person name="O'Shaughnessy A."/>
            <person name="Dike S."/>
            <person name="Dedhia N."/>
            <person name="Preston R."/>
            <person name="Balija V."/>
            <person name="McCombie W.R."/>
            <person name="Chow T."/>
            <person name="Chen H."/>
            <person name="Chung M."/>
            <person name="Chen C."/>
            <person name="Shaw J."/>
            <person name="Wu H."/>
            <person name="Hsiao K."/>
            <person name="Chao Y."/>
            <person name="Chu M."/>
            <person name="Cheng C."/>
            <person name="Hour A."/>
            <person name="Lee P."/>
            <person name="Lin S."/>
            <person name="Lin Y."/>
            <person name="Liou J."/>
            <person name="Liu S."/>
            <person name="Hsing Y."/>
            <person name="Raghuvanshi S."/>
            <person name="Mohanty A."/>
            <person name="Bharti A.K."/>
            <person name="Gaur A."/>
            <person name="Gupta V."/>
            <person name="Kumar D."/>
            <person name="Ravi V."/>
            <person name="Vij S."/>
            <person name="Kapur A."/>
            <person name="Khurana P."/>
            <person name="Khurana P."/>
            <person name="Khurana J.P."/>
            <person name="Tyagi A.K."/>
            <person name="Gaikwad K."/>
            <person name="Singh A."/>
            <person name="Dalal V."/>
            <person name="Srivastava S."/>
            <person name="Dixit A."/>
            <person name="Pal A.K."/>
            <person name="Ghazi I.A."/>
            <person name="Yadav M."/>
            <person name="Pandit A."/>
            <person name="Bhargava A."/>
            <person name="Sureshbabu K."/>
            <person name="Batra K."/>
            <person name="Sharma T.R."/>
            <person name="Mohapatra T."/>
            <person name="Singh N.K."/>
            <person name="Messing J."/>
            <person name="Nelson A.B."/>
            <person name="Fuks G."/>
            <person name="Kavchok S."/>
            <person name="Keizer G."/>
            <person name="Linton E."/>
            <person name="Llaca V."/>
            <person name="Song R."/>
            <person name="Tanyolac B."/>
            <person name="Young S."/>
            <person name="Ho-Il K."/>
            <person name="Hahn J.H."/>
            <person name="Sangsakoo G."/>
            <person name="Vanavichit A."/>
            <person name="de Mattos Luiz.A.T."/>
            <person name="Zimmer P.D."/>
            <person name="Malone G."/>
            <person name="Dellagostin O."/>
            <person name="de Oliveira A.C."/>
            <person name="Bevan M."/>
            <person name="Bancroft I."/>
            <person name="Minx P."/>
            <person name="Cordum H."/>
            <person name="Wilson R."/>
            <person name="Cheng Z."/>
            <person name="Jin W."/>
            <person name="Jiang J."/>
            <person name="Leong S.A."/>
            <person name="Iwama H."/>
            <person name="Gojobori T."/>
            <person name="Itoh T."/>
            <person name="Niimura Y."/>
            <person name="Fujii Y."/>
            <person name="Habara T."/>
            <person name="Sakai H."/>
            <person name="Sato Y."/>
            <person name="Wilson G."/>
            <person name="Kumar K."/>
            <person name="McCouch S."/>
            <person name="Juretic N."/>
            <person name="Hoen D."/>
            <person name="Wright S."/>
            <person name="Bruskiewich R."/>
            <person name="Bureau T."/>
            <person name="Miyao A."/>
            <person name="Hirochika H."/>
            <person name="Nishikawa T."/>
            <person name="Kadowaki K."/>
            <person name="Sugiura M."/>
            <person name="Burr B."/>
            <person name="Sasaki T."/>
        </authorList>
    </citation>
    <scope>NUCLEOTIDE SEQUENCE [LARGE SCALE GENOMIC DNA]</scope>
    <source>
        <strain evidence="3">cv. Nipponbare</strain>
    </source>
</reference>
<evidence type="ECO:0000313" key="1">
    <source>
        <dbReference type="EMBL" id="BAD32114.1"/>
    </source>
</evidence>